<name>A0A840BTD0_9HYPH</name>
<organism evidence="6 7">
    <name type="scientific">Chelatococcus caeni</name>
    <dbReference type="NCBI Taxonomy" id="1348468"/>
    <lineage>
        <taxon>Bacteria</taxon>
        <taxon>Pseudomonadati</taxon>
        <taxon>Pseudomonadota</taxon>
        <taxon>Alphaproteobacteria</taxon>
        <taxon>Hyphomicrobiales</taxon>
        <taxon>Chelatococcaceae</taxon>
        <taxon>Chelatococcus</taxon>
    </lineage>
</organism>
<dbReference type="EMBL" id="JACIEN010000001">
    <property type="protein sequence ID" value="MBB4015843.1"/>
    <property type="molecule type" value="Genomic_DNA"/>
</dbReference>
<dbReference type="InterPro" id="IPR009057">
    <property type="entry name" value="Homeodomain-like_sf"/>
</dbReference>
<dbReference type="PANTHER" id="PTHR47506:SF1">
    <property type="entry name" value="HTH-TYPE TRANSCRIPTIONAL REGULATOR YJDC"/>
    <property type="match status" value="1"/>
</dbReference>
<comment type="caution">
    <text evidence="6">The sequence shown here is derived from an EMBL/GenBank/DDBJ whole genome shotgun (WGS) entry which is preliminary data.</text>
</comment>
<keyword evidence="1" id="KW-0805">Transcription regulation</keyword>
<dbReference type="AlphaFoldDB" id="A0A840BTD0"/>
<evidence type="ECO:0000259" key="5">
    <source>
        <dbReference type="PROSITE" id="PS50977"/>
    </source>
</evidence>
<sequence length="205" mass="21923">MVTSPMAQRGRPRSFDRTAALRQAMEVFWQKGYDNASMADLTAAMGLNPPSLYAAFGSKEGLFREAVTLYAETEGQGIWEGIAGAPTARAAMAHLLEATALAYTSGAEPRGCLIVLGAPQPECASPAIRDDLKKRRLDGVRILEERLERAVTEGELPNHADCAAIANFYATVQHGMSIRARDGASRETLLAVAGGAMAAWDRLAT</sequence>
<evidence type="ECO:0000256" key="2">
    <source>
        <dbReference type="ARBA" id="ARBA00023125"/>
    </source>
</evidence>
<keyword evidence="7" id="KW-1185">Reference proteome</keyword>
<dbReference type="PROSITE" id="PS50977">
    <property type="entry name" value="HTH_TETR_2"/>
    <property type="match status" value="1"/>
</dbReference>
<feature type="domain" description="HTH tetR-type" evidence="5">
    <location>
        <begin position="14"/>
        <end position="74"/>
    </location>
</feature>
<evidence type="ECO:0000313" key="6">
    <source>
        <dbReference type="EMBL" id="MBB4015843.1"/>
    </source>
</evidence>
<evidence type="ECO:0000256" key="4">
    <source>
        <dbReference type="PROSITE-ProRule" id="PRU00335"/>
    </source>
</evidence>
<keyword evidence="3" id="KW-0804">Transcription</keyword>
<dbReference type="InterPro" id="IPR011075">
    <property type="entry name" value="TetR_C"/>
</dbReference>
<feature type="DNA-binding region" description="H-T-H motif" evidence="4">
    <location>
        <begin position="37"/>
        <end position="56"/>
    </location>
</feature>
<dbReference type="Pfam" id="PF00440">
    <property type="entry name" value="TetR_N"/>
    <property type="match status" value="1"/>
</dbReference>
<dbReference type="Pfam" id="PF16925">
    <property type="entry name" value="TetR_C_13"/>
    <property type="match status" value="1"/>
</dbReference>
<gene>
    <name evidence="6" type="ORF">GGR16_000849</name>
</gene>
<dbReference type="Gene3D" id="1.10.357.10">
    <property type="entry name" value="Tetracycline Repressor, domain 2"/>
    <property type="match status" value="1"/>
</dbReference>
<evidence type="ECO:0000313" key="7">
    <source>
        <dbReference type="Proteomes" id="UP000577362"/>
    </source>
</evidence>
<dbReference type="PANTHER" id="PTHR47506">
    <property type="entry name" value="TRANSCRIPTIONAL REGULATORY PROTEIN"/>
    <property type="match status" value="1"/>
</dbReference>
<dbReference type="Proteomes" id="UP000577362">
    <property type="component" value="Unassembled WGS sequence"/>
</dbReference>
<keyword evidence="2 4" id="KW-0238">DNA-binding</keyword>
<evidence type="ECO:0000256" key="1">
    <source>
        <dbReference type="ARBA" id="ARBA00023015"/>
    </source>
</evidence>
<dbReference type="InterPro" id="IPR023772">
    <property type="entry name" value="DNA-bd_HTH_TetR-type_CS"/>
</dbReference>
<dbReference type="InterPro" id="IPR036271">
    <property type="entry name" value="Tet_transcr_reg_TetR-rel_C_sf"/>
</dbReference>
<dbReference type="PROSITE" id="PS01081">
    <property type="entry name" value="HTH_TETR_1"/>
    <property type="match status" value="1"/>
</dbReference>
<dbReference type="InterPro" id="IPR001647">
    <property type="entry name" value="HTH_TetR"/>
</dbReference>
<dbReference type="Gene3D" id="1.10.10.60">
    <property type="entry name" value="Homeodomain-like"/>
    <property type="match status" value="1"/>
</dbReference>
<dbReference type="SUPFAM" id="SSF46689">
    <property type="entry name" value="Homeodomain-like"/>
    <property type="match status" value="1"/>
</dbReference>
<dbReference type="SUPFAM" id="SSF48498">
    <property type="entry name" value="Tetracyclin repressor-like, C-terminal domain"/>
    <property type="match status" value="1"/>
</dbReference>
<proteinExistence type="predicted"/>
<reference evidence="6 7" key="1">
    <citation type="submission" date="2020-08" db="EMBL/GenBank/DDBJ databases">
        <title>Genomic Encyclopedia of Type Strains, Phase IV (KMG-IV): sequencing the most valuable type-strain genomes for metagenomic binning, comparative biology and taxonomic classification.</title>
        <authorList>
            <person name="Goeker M."/>
        </authorList>
    </citation>
    <scope>NUCLEOTIDE SEQUENCE [LARGE SCALE GENOMIC DNA]</scope>
    <source>
        <strain evidence="6 7">DSM 103737</strain>
    </source>
</reference>
<evidence type="ECO:0000256" key="3">
    <source>
        <dbReference type="ARBA" id="ARBA00023163"/>
    </source>
</evidence>
<dbReference type="GO" id="GO:0003677">
    <property type="term" value="F:DNA binding"/>
    <property type="evidence" value="ECO:0007669"/>
    <property type="project" value="UniProtKB-UniRule"/>
</dbReference>
<protein>
    <submittedName>
        <fullName evidence="6">AcrR family transcriptional regulator</fullName>
    </submittedName>
</protein>
<accession>A0A840BTD0</accession>